<sequence>MQTFEAARKCLKNSLEKSSAIACALNDSGSRLELLNQRCQSLELCSFADIGESLDSVLCSAAAVLKVFDAVHQLENSLSIDPSSDLYAYISDTKKLEEALVLLSDNCRLSLGWLQDIVEFLQDKAIINELYTSSAGKSLKILQELQAMKEGARLDGGLLSAAFEKLEIEFRRLLIANAMLLPLASLESSTGQQVNAPLLPGTVIGKLKAIVERLSANDRLHNCKSIYVEVRSTNARTSLKPLDLSYLEIPTVEFDDTHCMESYIERWGRHLELAVRHLLEVEYRLCSSVFEKIGPEAWIGCFANIAIESGILSFLQFAKRITESKSDPIKLLKLLDIFRVLNDLRLNFNRLFSGKACEEIRNVTKDLIKRVVDGACEIFWELPAQVKLQRPSSPPRDGSVPRLVSFVTDYCNQLLSDAYRPHLTQVLEIHLNWRKEIYQEGIIFTQVYNIVKEIAVNLDTWSKAYEDIPLSYLFMMNNHCHFYNLRGTVVGRMMGDSWLRAHEQYKEYYAALYLRESWGKLLPILNQRDLLSSSGGRLTVTVQDLVKRLDAFNLVFDERYKKQSNWVISDEILREKERKHLA</sequence>
<reference evidence="1 2" key="1">
    <citation type="journal article" date="2022" name="DNA Res.">
        <title>Chromosomal-level genome assembly of the orchid tree Bauhinia variegata (Leguminosae; Cercidoideae) supports the allotetraploid origin hypothesis of Bauhinia.</title>
        <authorList>
            <person name="Zhong Y."/>
            <person name="Chen Y."/>
            <person name="Zheng D."/>
            <person name="Pang J."/>
            <person name="Liu Y."/>
            <person name="Luo S."/>
            <person name="Meng S."/>
            <person name="Qian L."/>
            <person name="Wei D."/>
            <person name="Dai S."/>
            <person name="Zhou R."/>
        </authorList>
    </citation>
    <scope>NUCLEOTIDE SEQUENCE [LARGE SCALE GENOMIC DNA]</scope>
    <source>
        <strain evidence="1">BV-YZ2020</strain>
    </source>
</reference>
<proteinExistence type="predicted"/>
<dbReference type="Proteomes" id="UP000828941">
    <property type="component" value="Chromosome 2"/>
</dbReference>
<name>A0ACB9Q777_BAUVA</name>
<organism evidence="1 2">
    <name type="scientific">Bauhinia variegata</name>
    <name type="common">Purple orchid tree</name>
    <name type="synonym">Phanera variegata</name>
    <dbReference type="NCBI Taxonomy" id="167791"/>
    <lineage>
        <taxon>Eukaryota</taxon>
        <taxon>Viridiplantae</taxon>
        <taxon>Streptophyta</taxon>
        <taxon>Embryophyta</taxon>
        <taxon>Tracheophyta</taxon>
        <taxon>Spermatophyta</taxon>
        <taxon>Magnoliopsida</taxon>
        <taxon>eudicotyledons</taxon>
        <taxon>Gunneridae</taxon>
        <taxon>Pentapetalae</taxon>
        <taxon>rosids</taxon>
        <taxon>fabids</taxon>
        <taxon>Fabales</taxon>
        <taxon>Fabaceae</taxon>
        <taxon>Cercidoideae</taxon>
        <taxon>Cercideae</taxon>
        <taxon>Bauhiniinae</taxon>
        <taxon>Bauhinia</taxon>
    </lineage>
</organism>
<evidence type="ECO:0000313" key="2">
    <source>
        <dbReference type="Proteomes" id="UP000828941"/>
    </source>
</evidence>
<dbReference type="EMBL" id="CM039427">
    <property type="protein sequence ID" value="KAI4355892.1"/>
    <property type="molecule type" value="Genomic_DNA"/>
</dbReference>
<keyword evidence="2" id="KW-1185">Reference proteome</keyword>
<accession>A0ACB9Q777</accession>
<protein>
    <submittedName>
        <fullName evidence="1">Uncharacterized protein</fullName>
    </submittedName>
</protein>
<gene>
    <name evidence="1" type="ORF">L6164_004620</name>
</gene>
<comment type="caution">
    <text evidence="1">The sequence shown here is derived from an EMBL/GenBank/DDBJ whole genome shotgun (WGS) entry which is preliminary data.</text>
</comment>
<evidence type="ECO:0000313" key="1">
    <source>
        <dbReference type="EMBL" id="KAI4355892.1"/>
    </source>
</evidence>